<proteinExistence type="predicted"/>
<feature type="transmembrane region" description="Helical" evidence="1">
    <location>
        <begin position="75"/>
        <end position="96"/>
    </location>
</feature>
<keyword evidence="1" id="KW-0472">Membrane</keyword>
<evidence type="ECO:0000313" key="2">
    <source>
        <dbReference type="EMBL" id="NME70871.1"/>
    </source>
</evidence>
<evidence type="ECO:0008006" key="4">
    <source>
        <dbReference type="Google" id="ProtNLM"/>
    </source>
</evidence>
<name>A0A7X9XBL7_9BACT</name>
<dbReference type="RefSeq" id="WP_169659098.1">
    <property type="nucleotide sequence ID" value="NZ_JABANE010000076.1"/>
</dbReference>
<protein>
    <recommendedName>
        <fullName evidence="4">DUF4129 domain-containing protein</fullName>
    </recommendedName>
</protein>
<keyword evidence="1" id="KW-0812">Transmembrane</keyword>
<dbReference type="Proteomes" id="UP000576082">
    <property type="component" value="Unassembled WGS sequence"/>
</dbReference>
<comment type="caution">
    <text evidence="2">The sequence shown here is derived from an EMBL/GenBank/DDBJ whole genome shotgun (WGS) entry which is preliminary data.</text>
</comment>
<accession>A0A7X9XBL7</accession>
<organism evidence="2 3">
    <name type="scientific">Flammeovirga aprica JL-4</name>
    <dbReference type="NCBI Taxonomy" id="694437"/>
    <lineage>
        <taxon>Bacteria</taxon>
        <taxon>Pseudomonadati</taxon>
        <taxon>Bacteroidota</taxon>
        <taxon>Cytophagia</taxon>
        <taxon>Cytophagales</taxon>
        <taxon>Flammeovirgaceae</taxon>
        <taxon>Flammeovirga</taxon>
    </lineage>
</organism>
<gene>
    <name evidence="2" type="ORF">HHU12_23050</name>
</gene>
<keyword evidence="3" id="KW-1185">Reference proteome</keyword>
<reference evidence="2 3" key="1">
    <citation type="submission" date="2020-04" db="EMBL/GenBank/DDBJ databases">
        <title>Flammeovirga sp. SR4, a novel species isolated from seawater.</title>
        <authorList>
            <person name="Wang X."/>
        </authorList>
    </citation>
    <scope>NUCLEOTIDE SEQUENCE [LARGE SCALE GENOMIC DNA]</scope>
    <source>
        <strain evidence="2 3">ATCC 23126</strain>
    </source>
</reference>
<evidence type="ECO:0000256" key="1">
    <source>
        <dbReference type="SAM" id="Phobius"/>
    </source>
</evidence>
<keyword evidence="1" id="KW-1133">Transmembrane helix</keyword>
<dbReference type="AlphaFoldDB" id="A0A7X9XBL7"/>
<sequence>MRKYIVLIYIFFVAFAVNAQEREFSKEKLSDLKENGDYTYELPTHKISASEKFSDWFVDYLSKFFDVAPDISLEYVVDIIKLSIAILFIWGIFLVLKSNHIIVFRNREKFDEKGFNTIYSPNQDIIPLSTQLKEAIKAKDYHEIVRLYYLLSIDQLDKKGIINLKKVDHHNDILLQLKEELIKKTFHSIGVYFQYCWYGEFDANETIYQQVKDMYNDFETAVSQYEKVQ</sequence>
<evidence type="ECO:0000313" key="3">
    <source>
        <dbReference type="Proteomes" id="UP000576082"/>
    </source>
</evidence>
<dbReference type="EMBL" id="JABANE010000076">
    <property type="protein sequence ID" value="NME70871.1"/>
    <property type="molecule type" value="Genomic_DNA"/>
</dbReference>